<gene>
    <name evidence="1" type="ORF">ACFSQZ_07670</name>
</gene>
<dbReference type="RefSeq" id="WP_377094315.1">
    <property type="nucleotide sequence ID" value="NZ_JBHSJM010000001.1"/>
</dbReference>
<keyword evidence="2" id="KW-1185">Reference proteome</keyword>
<protein>
    <submittedName>
        <fullName evidence="1">Uncharacterized protein</fullName>
    </submittedName>
</protein>
<name>A0ABW5E1W2_9BACT</name>
<accession>A0ABW5E1W2</accession>
<sequence>MSDVCESEHLVELQRCFHAEALQDVESTLQENAIPYKKSSNAQIVSSAVIGGGSDPEVIISVRYSCLCEGWREV</sequence>
<dbReference type="EMBL" id="JBHUJC010000020">
    <property type="protein sequence ID" value="MFD2276342.1"/>
    <property type="molecule type" value="Genomic_DNA"/>
</dbReference>
<comment type="caution">
    <text evidence="1">The sequence shown here is derived from an EMBL/GenBank/DDBJ whole genome shotgun (WGS) entry which is preliminary data.</text>
</comment>
<organism evidence="1 2">
    <name type="scientific">Rubritalea spongiae</name>
    <dbReference type="NCBI Taxonomy" id="430797"/>
    <lineage>
        <taxon>Bacteria</taxon>
        <taxon>Pseudomonadati</taxon>
        <taxon>Verrucomicrobiota</taxon>
        <taxon>Verrucomicrobiia</taxon>
        <taxon>Verrucomicrobiales</taxon>
        <taxon>Rubritaleaceae</taxon>
        <taxon>Rubritalea</taxon>
    </lineage>
</organism>
<reference evidence="2" key="1">
    <citation type="journal article" date="2019" name="Int. J. Syst. Evol. Microbiol.">
        <title>The Global Catalogue of Microorganisms (GCM) 10K type strain sequencing project: providing services to taxonomists for standard genome sequencing and annotation.</title>
        <authorList>
            <consortium name="The Broad Institute Genomics Platform"/>
            <consortium name="The Broad Institute Genome Sequencing Center for Infectious Disease"/>
            <person name="Wu L."/>
            <person name="Ma J."/>
        </authorList>
    </citation>
    <scope>NUCLEOTIDE SEQUENCE [LARGE SCALE GENOMIC DNA]</scope>
    <source>
        <strain evidence="2">JCM 16545</strain>
    </source>
</reference>
<proteinExistence type="predicted"/>
<evidence type="ECO:0000313" key="1">
    <source>
        <dbReference type="EMBL" id="MFD2276342.1"/>
    </source>
</evidence>
<evidence type="ECO:0000313" key="2">
    <source>
        <dbReference type="Proteomes" id="UP001597297"/>
    </source>
</evidence>
<dbReference type="Proteomes" id="UP001597297">
    <property type="component" value="Unassembled WGS sequence"/>
</dbReference>